<dbReference type="OrthoDB" id="10267106at2759"/>
<feature type="region of interest" description="Disordered" evidence="1">
    <location>
        <begin position="255"/>
        <end position="285"/>
    </location>
</feature>
<dbReference type="PANTHER" id="PTHR30283">
    <property type="entry name" value="PEROXIDE STRESS RESPONSE PROTEIN YAAA"/>
    <property type="match status" value="1"/>
</dbReference>
<proteinExistence type="inferred from homology"/>
<gene>
    <name evidence="2" type="ORF">SARC_07100</name>
</gene>
<sequence>MPVILLSPAKALDFSPHTFAKLATTSPVYEGIADKLVKELKKLNKSQVKTLLGVSEPLAALNYDRYQAWDEAGTKPTCLALNGPAFQGLGAKSMSIEDLDWMQDRLRIMSGLYGHLRPLDNIKPYRLDMSKKLKEGGMDKFWVEMNTKMVNEVVGSLPEEERFIVNCASQEYSKSVNMQALDYPIYSISLPGPSVFAKEARGAMVRHIICSRVVTPEGLQDFKGSNDEWRFVRENKLKSGIIEVEFHRAAISTTTAKKRVKSAPKSQSTEDEKQTMTPKTSGSDEAIAVFHTSDTKDVYPEVQSTTSGRKRARINYKGM</sequence>
<evidence type="ECO:0000313" key="3">
    <source>
        <dbReference type="Proteomes" id="UP000054560"/>
    </source>
</evidence>
<dbReference type="Pfam" id="PF03883">
    <property type="entry name" value="H2O2_YaaD"/>
    <property type="match status" value="1"/>
</dbReference>
<name>A0A0L0FX47_9EUKA</name>
<accession>A0A0L0FX47</accession>
<dbReference type="Proteomes" id="UP000054560">
    <property type="component" value="Unassembled WGS sequence"/>
</dbReference>
<evidence type="ECO:0000256" key="1">
    <source>
        <dbReference type="SAM" id="MobiDB-lite"/>
    </source>
</evidence>
<dbReference type="GO" id="GO:0033194">
    <property type="term" value="P:response to hydroperoxide"/>
    <property type="evidence" value="ECO:0007669"/>
    <property type="project" value="TreeGrafter"/>
</dbReference>
<dbReference type="eggNOG" id="ENOG502QWDD">
    <property type="taxonomic scope" value="Eukaryota"/>
</dbReference>
<dbReference type="RefSeq" id="XP_014154430.1">
    <property type="nucleotide sequence ID" value="XM_014298955.1"/>
</dbReference>
<organism evidence="2 3">
    <name type="scientific">Sphaeroforma arctica JP610</name>
    <dbReference type="NCBI Taxonomy" id="667725"/>
    <lineage>
        <taxon>Eukaryota</taxon>
        <taxon>Ichthyosporea</taxon>
        <taxon>Ichthyophonida</taxon>
        <taxon>Sphaeroforma</taxon>
    </lineage>
</organism>
<evidence type="ECO:0000313" key="2">
    <source>
        <dbReference type="EMBL" id="KNC80528.1"/>
    </source>
</evidence>
<reference evidence="2 3" key="1">
    <citation type="submission" date="2011-02" db="EMBL/GenBank/DDBJ databases">
        <title>The Genome Sequence of Sphaeroforma arctica JP610.</title>
        <authorList>
            <consortium name="The Broad Institute Genome Sequencing Platform"/>
            <person name="Russ C."/>
            <person name="Cuomo C."/>
            <person name="Young S.K."/>
            <person name="Zeng Q."/>
            <person name="Gargeya S."/>
            <person name="Alvarado L."/>
            <person name="Berlin A."/>
            <person name="Chapman S.B."/>
            <person name="Chen Z."/>
            <person name="Freedman E."/>
            <person name="Gellesch M."/>
            <person name="Goldberg J."/>
            <person name="Griggs A."/>
            <person name="Gujja S."/>
            <person name="Heilman E."/>
            <person name="Heiman D."/>
            <person name="Howarth C."/>
            <person name="Mehta T."/>
            <person name="Neiman D."/>
            <person name="Pearson M."/>
            <person name="Roberts A."/>
            <person name="Saif S."/>
            <person name="Shea T."/>
            <person name="Shenoy N."/>
            <person name="Sisk P."/>
            <person name="Stolte C."/>
            <person name="Sykes S."/>
            <person name="White J."/>
            <person name="Yandava C."/>
            <person name="Burger G."/>
            <person name="Gray M.W."/>
            <person name="Holland P.W.H."/>
            <person name="King N."/>
            <person name="Lang F.B.F."/>
            <person name="Roger A.J."/>
            <person name="Ruiz-Trillo I."/>
            <person name="Haas B."/>
            <person name="Nusbaum C."/>
            <person name="Birren B."/>
        </authorList>
    </citation>
    <scope>NUCLEOTIDE SEQUENCE [LARGE SCALE GENOMIC DNA]</scope>
    <source>
        <strain evidence="2 3">JP610</strain>
    </source>
</reference>
<protein>
    <submittedName>
        <fullName evidence="2">Uncharacterized protein</fullName>
    </submittedName>
</protein>
<dbReference type="AlphaFoldDB" id="A0A0L0FX47"/>
<dbReference type="InterPro" id="IPR005583">
    <property type="entry name" value="YaaA"/>
</dbReference>
<dbReference type="GeneID" id="25907604"/>
<keyword evidence="3" id="KW-1185">Reference proteome</keyword>
<dbReference type="HAMAP" id="MF_00652">
    <property type="entry name" value="UPF0246"/>
    <property type="match status" value="1"/>
</dbReference>
<dbReference type="GO" id="GO:0005829">
    <property type="term" value="C:cytosol"/>
    <property type="evidence" value="ECO:0007669"/>
    <property type="project" value="TreeGrafter"/>
</dbReference>
<dbReference type="EMBL" id="KQ242138">
    <property type="protein sequence ID" value="KNC80528.1"/>
    <property type="molecule type" value="Genomic_DNA"/>
</dbReference>
<dbReference type="STRING" id="667725.A0A0L0FX47"/>
<dbReference type="PANTHER" id="PTHR30283:SF4">
    <property type="entry name" value="PEROXIDE STRESS RESISTANCE PROTEIN YAAA"/>
    <property type="match status" value="1"/>
</dbReference>